<organism evidence="1 2">
    <name type="scientific">Micromonospora vulcania</name>
    <dbReference type="NCBI Taxonomy" id="1441873"/>
    <lineage>
        <taxon>Bacteria</taxon>
        <taxon>Bacillati</taxon>
        <taxon>Actinomycetota</taxon>
        <taxon>Actinomycetes</taxon>
        <taxon>Micromonosporales</taxon>
        <taxon>Micromonosporaceae</taxon>
        <taxon>Micromonospora</taxon>
    </lineage>
</organism>
<dbReference type="EMBL" id="JBHSQS010000016">
    <property type="protein sequence ID" value="MFC5926430.1"/>
    <property type="molecule type" value="Genomic_DNA"/>
</dbReference>
<keyword evidence="2" id="KW-1185">Reference proteome</keyword>
<comment type="caution">
    <text evidence="1">The sequence shown here is derived from an EMBL/GenBank/DDBJ whole genome shotgun (WGS) entry which is preliminary data.</text>
</comment>
<protein>
    <submittedName>
        <fullName evidence="1">Uncharacterized protein</fullName>
    </submittedName>
</protein>
<proteinExistence type="predicted"/>
<accession>A0ABW1HDL4</accession>
<reference evidence="2" key="1">
    <citation type="journal article" date="2019" name="Int. J. Syst. Evol. Microbiol.">
        <title>The Global Catalogue of Microorganisms (GCM) 10K type strain sequencing project: providing services to taxonomists for standard genome sequencing and annotation.</title>
        <authorList>
            <consortium name="The Broad Institute Genomics Platform"/>
            <consortium name="The Broad Institute Genome Sequencing Center for Infectious Disease"/>
            <person name="Wu L."/>
            <person name="Ma J."/>
        </authorList>
    </citation>
    <scope>NUCLEOTIDE SEQUENCE [LARGE SCALE GENOMIC DNA]</scope>
    <source>
        <strain evidence="2">CGMCC 4.7144</strain>
    </source>
</reference>
<dbReference type="Proteomes" id="UP001596226">
    <property type="component" value="Unassembled WGS sequence"/>
</dbReference>
<name>A0ABW1HDL4_9ACTN</name>
<evidence type="ECO:0000313" key="2">
    <source>
        <dbReference type="Proteomes" id="UP001596226"/>
    </source>
</evidence>
<evidence type="ECO:0000313" key="1">
    <source>
        <dbReference type="EMBL" id="MFC5926430.1"/>
    </source>
</evidence>
<sequence length="48" mass="5589">MTGDEPLGFLLRPRVLQQQQVQHPNLLSSPWRTARKWHPLTDGQDRLA</sequence>
<dbReference type="RefSeq" id="WP_377514664.1">
    <property type="nucleotide sequence ID" value="NZ_JBHSQS010000016.1"/>
</dbReference>
<gene>
    <name evidence="1" type="ORF">ACFQGL_24140</name>
</gene>